<keyword evidence="3" id="KW-1185">Reference proteome</keyword>
<dbReference type="Pfam" id="PF00534">
    <property type="entry name" value="Glycos_transf_1"/>
    <property type="match status" value="1"/>
</dbReference>
<evidence type="ECO:0000313" key="2">
    <source>
        <dbReference type="EMBL" id="MCJ0742435.1"/>
    </source>
</evidence>
<feature type="domain" description="Glycosyl transferase family 1" evidence="1">
    <location>
        <begin position="200"/>
        <end position="376"/>
    </location>
</feature>
<sequence>MLIIFSTHPIQYQVPLWQAMAKEGIDFEVWYFTDFGLKSSFDIQFGKSFSWDLPMLEGYKYRFLRVNENAAPNKGFRGIVLKDNLKRLLKERKATHVYINGWQVLAYWQVLWTAKSLGLTTIFKGESNDLKPVFFWKQKIKKLLLSQFFNRIDYFLYIGEANKRLYLKHNINPSKLLPGLYCVDNDRFHTSSLYYKAQNQTIRNNWGIAKGIFCILFSGKFIQKKRPLDIIKAVKLAQLTNLVHIVFVGDGELYDEIKQHANVVFDKENGIINTIREKEVNISIIGFLNQTEISKAYAVADCLVLPSDYGETWGLVVNEAMASGLPVIAANECGSAEDLVKPLNPSLVYKTGDIEALAASILNLINNPADQQKIQQHINKYTYLSTINSVKTLLGNAHK</sequence>
<dbReference type="SUPFAM" id="SSF53756">
    <property type="entry name" value="UDP-Glycosyltransferase/glycogen phosphorylase"/>
    <property type="match status" value="1"/>
</dbReference>
<dbReference type="Proteomes" id="UP001165460">
    <property type="component" value="Unassembled WGS sequence"/>
</dbReference>
<dbReference type="RefSeq" id="WP_243360875.1">
    <property type="nucleotide sequence ID" value="NZ_JALGBH010000001.1"/>
</dbReference>
<accession>A0ABS9ZVV6</accession>
<evidence type="ECO:0000259" key="1">
    <source>
        <dbReference type="Pfam" id="PF00534"/>
    </source>
</evidence>
<dbReference type="CDD" id="cd03801">
    <property type="entry name" value="GT4_PimA-like"/>
    <property type="match status" value="1"/>
</dbReference>
<gene>
    <name evidence="2" type="ORF">MMF97_06920</name>
</gene>
<proteinExistence type="predicted"/>
<dbReference type="Gene3D" id="3.40.50.2000">
    <property type="entry name" value="Glycogen Phosphorylase B"/>
    <property type="match status" value="2"/>
</dbReference>
<dbReference type="InterPro" id="IPR050194">
    <property type="entry name" value="Glycosyltransferase_grp1"/>
</dbReference>
<dbReference type="PANTHER" id="PTHR45947:SF3">
    <property type="entry name" value="SULFOQUINOVOSYL TRANSFERASE SQD2"/>
    <property type="match status" value="1"/>
</dbReference>
<dbReference type="PANTHER" id="PTHR45947">
    <property type="entry name" value="SULFOQUINOVOSYL TRANSFERASE SQD2"/>
    <property type="match status" value="1"/>
</dbReference>
<dbReference type="InterPro" id="IPR001296">
    <property type="entry name" value="Glyco_trans_1"/>
</dbReference>
<reference evidence="2" key="1">
    <citation type="submission" date="2022-03" db="EMBL/GenBank/DDBJ databases">
        <authorList>
            <person name="Woo C.Y."/>
        </authorList>
    </citation>
    <scope>NUCLEOTIDE SEQUENCE</scope>
    <source>
        <strain evidence="2">CYS-01</strain>
    </source>
</reference>
<name>A0ABS9ZVV6_9SPHI</name>
<evidence type="ECO:0000313" key="3">
    <source>
        <dbReference type="Proteomes" id="UP001165460"/>
    </source>
</evidence>
<organism evidence="2 3">
    <name type="scientific">Pedobacter montanisoli</name>
    <dbReference type="NCBI Taxonomy" id="2923277"/>
    <lineage>
        <taxon>Bacteria</taxon>
        <taxon>Pseudomonadati</taxon>
        <taxon>Bacteroidota</taxon>
        <taxon>Sphingobacteriia</taxon>
        <taxon>Sphingobacteriales</taxon>
        <taxon>Sphingobacteriaceae</taxon>
        <taxon>Pedobacter</taxon>
    </lineage>
</organism>
<comment type="caution">
    <text evidence="2">The sequence shown here is derived from an EMBL/GenBank/DDBJ whole genome shotgun (WGS) entry which is preliminary data.</text>
</comment>
<protein>
    <submittedName>
        <fullName evidence="2">Glycosyltransferase family 4 protein</fullName>
    </submittedName>
</protein>
<dbReference type="EMBL" id="JALGBH010000001">
    <property type="protein sequence ID" value="MCJ0742435.1"/>
    <property type="molecule type" value="Genomic_DNA"/>
</dbReference>